<protein>
    <recommendedName>
        <fullName evidence="3">Cytochrome c domain-containing protein</fullName>
    </recommendedName>
</protein>
<dbReference type="SUPFAM" id="SSF46626">
    <property type="entry name" value="Cytochrome c"/>
    <property type="match status" value="1"/>
</dbReference>
<evidence type="ECO:0000313" key="2">
    <source>
        <dbReference type="EMBL" id="GAG50501.1"/>
    </source>
</evidence>
<proteinExistence type="predicted"/>
<organism evidence="2">
    <name type="scientific">marine sediment metagenome</name>
    <dbReference type="NCBI Taxonomy" id="412755"/>
    <lineage>
        <taxon>unclassified sequences</taxon>
        <taxon>metagenomes</taxon>
        <taxon>ecological metagenomes</taxon>
    </lineage>
</organism>
<feature type="region of interest" description="Disordered" evidence="1">
    <location>
        <begin position="23"/>
        <end position="51"/>
    </location>
</feature>
<dbReference type="PROSITE" id="PS51257">
    <property type="entry name" value="PROKAR_LIPOPROTEIN"/>
    <property type="match status" value="1"/>
</dbReference>
<evidence type="ECO:0008006" key="3">
    <source>
        <dbReference type="Google" id="ProtNLM"/>
    </source>
</evidence>
<name>X0ZQK3_9ZZZZ</name>
<feature type="compositionally biased region" description="Low complexity" evidence="1">
    <location>
        <begin position="23"/>
        <end position="33"/>
    </location>
</feature>
<dbReference type="AlphaFoldDB" id="X0ZQK3"/>
<evidence type="ECO:0000256" key="1">
    <source>
        <dbReference type="SAM" id="MobiDB-lite"/>
    </source>
</evidence>
<dbReference type="EMBL" id="BARS01058705">
    <property type="protein sequence ID" value="GAG50501.1"/>
    <property type="molecule type" value="Genomic_DNA"/>
</dbReference>
<dbReference type="InterPro" id="IPR036909">
    <property type="entry name" value="Cyt_c-like_dom_sf"/>
</dbReference>
<accession>X0ZQK3</accession>
<feature type="non-terminal residue" evidence="2">
    <location>
        <position position="73"/>
    </location>
</feature>
<comment type="caution">
    <text evidence="2">The sequence shown here is derived from an EMBL/GenBank/DDBJ whole genome shotgun (WGS) entry which is preliminary data.</text>
</comment>
<dbReference type="GO" id="GO:0009055">
    <property type="term" value="F:electron transfer activity"/>
    <property type="evidence" value="ECO:0007669"/>
    <property type="project" value="InterPro"/>
</dbReference>
<sequence>MSWQRSLIAVGAVLATLGAAACSSSSSTPSDAANDGGQDPSTSREAATAAKGAEAVVKRKCVTCHGDNMAGAT</sequence>
<reference evidence="2" key="1">
    <citation type="journal article" date="2014" name="Front. Microbiol.">
        <title>High frequency of phylogenetically diverse reductive dehalogenase-homologous genes in deep subseafloor sedimentary metagenomes.</title>
        <authorList>
            <person name="Kawai M."/>
            <person name="Futagami T."/>
            <person name="Toyoda A."/>
            <person name="Takaki Y."/>
            <person name="Nishi S."/>
            <person name="Hori S."/>
            <person name="Arai W."/>
            <person name="Tsubouchi T."/>
            <person name="Morono Y."/>
            <person name="Uchiyama I."/>
            <person name="Ito T."/>
            <person name="Fujiyama A."/>
            <person name="Inagaki F."/>
            <person name="Takami H."/>
        </authorList>
    </citation>
    <scope>NUCLEOTIDE SEQUENCE</scope>
    <source>
        <strain evidence="2">Expedition CK06-06</strain>
    </source>
</reference>
<dbReference type="GO" id="GO:0020037">
    <property type="term" value="F:heme binding"/>
    <property type="evidence" value="ECO:0007669"/>
    <property type="project" value="InterPro"/>
</dbReference>
<gene>
    <name evidence="2" type="ORF">S01H1_85459</name>
</gene>